<evidence type="ECO:0000313" key="3">
    <source>
        <dbReference type="EMBL" id="RWA12314.1"/>
    </source>
</evidence>
<evidence type="ECO:0008006" key="5">
    <source>
        <dbReference type="Google" id="ProtNLM"/>
    </source>
</evidence>
<reference evidence="3 4" key="1">
    <citation type="submission" date="2018-12" db="EMBL/GenBank/DDBJ databases">
        <title>Draft genome sequence of Xylaria grammica IHI A82.</title>
        <authorList>
            <person name="Buettner E."/>
            <person name="Kellner H."/>
        </authorList>
    </citation>
    <scope>NUCLEOTIDE SEQUENCE [LARGE SCALE GENOMIC DNA]</scope>
    <source>
        <strain evidence="3 4">IHI A82</strain>
    </source>
</reference>
<sequence length="219" mass="24026">MLLLAMLLLAMLLVPCFGQRQTWPQIEARTSAATSITRQQNPQRKPEPFNTHWGGLYQRCLQTLTLRCPLVIEWGAREESGWPLGVVVIRRVRRRRTVGADAAPLDKEEAASTGPTSSTPAWGEEGERVRFDPWGSSSPGAPFPIDPRLSQTPRVSPGRRAPRPMPASYYWAQAQYHGTQAGTSYPQMAATPWFLPPASGTQPTGSSATFDRANGEGGI</sequence>
<organism evidence="3 4">
    <name type="scientific">Xylaria grammica</name>
    <dbReference type="NCBI Taxonomy" id="363999"/>
    <lineage>
        <taxon>Eukaryota</taxon>
        <taxon>Fungi</taxon>
        <taxon>Dikarya</taxon>
        <taxon>Ascomycota</taxon>
        <taxon>Pezizomycotina</taxon>
        <taxon>Sordariomycetes</taxon>
        <taxon>Xylariomycetidae</taxon>
        <taxon>Xylariales</taxon>
        <taxon>Xylariaceae</taxon>
        <taxon>Xylaria</taxon>
    </lineage>
</organism>
<name>A0A439DD21_9PEZI</name>
<feature type="region of interest" description="Disordered" evidence="1">
    <location>
        <begin position="194"/>
        <end position="219"/>
    </location>
</feature>
<dbReference type="EMBL" id="RYZI01000054">
    <property type="protein sequence ID" value="RWA12314.1"/>
    <property type="molecule type" value="Genomic_DNA"/>
</dbReference>
<gene>
    <name evidence="3" type="ORF">EKO27_g2805</name>
</gene>
<dbReference type="Proteomes" id="UP000286045">
    <property type="component" value="Unassembled WGS sequence"/>
</dbReference>
<keyword evidence="4" id="KW-1185">Reference proteome</keyword>
<evidence type="ECO:0000313" key="4">
    <source>
        <dbReference type="Proteomes" id="UP000286045"/>
    </source>
</evidence>
<proteinExistence type="predicted"/>
<protein>
    <recommendedName>
        <fullName evidence="5">Secreted protein</fullName>
    </recommendedName>
</protein>
<evidence type="ECO:0000256" key="1">
    <source>
        <dbReference type="SAM" id="MobiDB-lite"/>
    </source>
</evidence>
<keyword evidence="2" id="KW-0732">Signal</keyword>
<feature type="chain" id="PRO_5019211702" description="Secreted protein" evidence="2">
    <location>
        <begin position="19"/>
        <end position="219"/>
    </location>
</feature>
<feature type="compositionally biased region" description="Polar residues" evidence="1">
    <location>
        <begin position="199"/>
        <end position="209"/>
    </location>
</feature>
<accession>A0A439DD21</accession>
<feature type="signal peptide" evidence="2">
    <location>
        <begin position="1"/>
        <end position="18"/>
    </location>
</feature>
<dbReference type="AlphaFoldDB" id="A0A439DD21"/>
<comment type="caution">
    <text evidence="3">The sequence shown here is derived from an EMBL/GenBank/DDBJ whole genome shotgun (WGS) entry which is preliminary data.</text>
</comment>
<feature type="region of interest" description="Disordered" evidence="1">
    <location>
        <begin position="103"/>
        <end position="163"/>
    </location>
</feature>
<evidence type="ECO:0000256" key="2">
    <source>
        <dbReference type="SAM" id="SignalP"/>
    </source>
</evidence>